<evidence type="ECO:0000256" key="1">
    <source>
        <dbReference type="SAM" id="MobiDB-lite"/>
    </source>
</evidence>
<evidence type="ECO:0000313" key="2">
    <source>
        <dbReference type="EMBL" id="QDV35285.1"/>
    </source>
</evidence>
<evidence type="ECO:0000313" key="3">
    <source>
        <dbReference type="Proteomes" id="UP000317835"/>
    </source>
</evidence>
<feature type="region of interest" description="Disordered" evidence="1">
    <location>
        <begin position="60"/>
        <end position="79"/>
    </location>
</feature>
<protein>
    <submittedName>
        <fullName evidence="2">Uncharacterized protein</fullName>
    </submittedName>
</protein>
<accession>A0A518H367</accession>
<reference evidence="2 3" key="1">
    <citation type="submission" date="2019-02" db="EMBL/GenBank/DDBJ databases">
        <title>Deep-cultivation of Planctomycetes and their phenomic and genomic characterization uncovers novel biology.</title>
        <authorList>
            <person name="Wiegand S."/>
            <person name="Jogler M."/>
            <person name="Boedeker C."/>
            <person name="Pinto D."/>
            <person name="Vollmers J."/>
            <person name="Rivas-Marin E."/>
            <person name="Kohn T."/>
            <person name="Peeters S.H."/>
            <person name="Heuer A."/>
            <person name="Rast P."/>
            <person name="Oberbeckmann S."/>
            <person name="Bunk B."/>
            <person name="Jeske O."/>
            <person name="Meyerdierks A."/>
            <person name="Storesund J.E."/>
            <person name="Kallscheuer N."/>
            <person name="Luecker S."/>
            <person name="Lage O.M."/>
            <person name="Pohl T."/>
            <person name="Merkel B.J."/>
            <person name="Hornburger P."/>
            <person name="Mueller R.-W."/>
            <person name="Bruemmer F."/>
            <person name="Labrenz M."/>
            <person name="Spormann A.M."/>
            <person name="Op den Camp H."/>
            <person name="Overmann J."/>
            <person name="Amann R."/>
            <person name="Jetten M.S.M."/>
            <person name="Mascher T."/>
            <person name="Medema M.H."/>
            <person name="Devos D.P."/>
            <person name="Kaster A.-K."/>
            <person name="Ovreas L."/>
            <person name="Rohde M."/>
            <person name="Galperin M.Y."/>
            <person name="Jogler C."/>
        </authorList>
    </citation>
    <scope>NUCLEOTIDE SEQUENCE [LARGE SCALE GENOMIC DNA]</scope>
    <source>
        <strain evidence="2 3">ElP</strain>
    </source>
</reference>
<dbReference type="RefSeq" id="WP_145270788.1">
    <property type="nucleotide sequence ID" value="NZ_CP036426.1"/>
</dbReference>
<proteinExistence type="predicted"/>
<feature type="compositionally biased region" description="Basic and acidic residues" evidence="1">
    <location>
        <begin position="70"/>
        <end position="79"/>
    </location>
</feature>
<dbReference type="EMBL" id="CP036426">
    <property type="protein sequence ID" value="QDV35285.1"/>
    <property type="molecule type" value="Genomic_DNA"/>
</dbReference>
<dbReference type="OrthoDB" id="7069202at2"/>
<name>A0A518H367_9BACT</name>
<keyword evidence="3" id="KW-1185">Reference proteome</keyword>
<gene>
    <name evidence="2" type="ORF">ElP_31880</name>
</gene>
<sequence length="79" mass="8748">MAQVTTVEGTYRNGVVELSERPTGVTESARVLVTFLDEATVERDPRAAMRKAAFAEMEAGIDLGGPPYPSRDELHDRRR</sequence>
<dbReference type="KEGG" id="tpla:ElP_31880"/>
<dbReference type="AlphaFoldDB" id="A0A518H367"/>
<organism evidence="2 3">
    <name type="scientific">Tautonia plasticadhaerens</name>
    <dbReference type="NCBI Taxonomy" id="2527974"/>
    <lineage>
        <taxon>Bacteria</taxon>
        <taxon>Pseudomonadati</taxon>
        <taxon>Planctomycetota</taxon>
        <taxon>Planctomycetia</taxon>
        <taxon>Isosphaerales</taxon>
        <taxon>Isosphaeraceae</taxon>
        <taxon>Tautonia</taxon>
    </lineage>
</organism>
<dbReference type="Proteomes" id="UP000317835">
    <property type="component" value="Chromosome"/>
</dbReference>